<keyword evidence="6 9" id="KW-1133">Transmembrane helix</keyword>
<evidence type="ECO:0000256" key="4">
    <source>
        <dbReference type="ARBA" id="ARBA00022692"/>
    </source>
</evidence>
<dbReference type="SUPFAM" id="SSF161070">
    <property type="entry name" value="SNF-like"/>
    <property type="match status" value="1"/>
</dbReference>
<protein>
    <submittedName>
        <fullName evidence="10 11">Uncharacterized protein</fullName>
    </submittedName>
</protein>
<evidence type="ECO:0000313" key="11">
    <source>
        <dbReference type="EnsemblMetazoa" id="ISCW005086-PA"/>
    </source>
</evidence>
<reference evidence="11" key="2">
    <citation type="submission" date="2020-05" db="UniProtKB">
        <authorList>
            <consortium name="EnsemblMetazoa"/>
        </authorList>
    </citation>
    <scope>IDENTIFICATION</scope>
    <source>
        <strain evidence="11">wikel</strain>
    </source>
</reference>
<evidence type="ECO:0000256" key="2">
    <source>
        <dbReference type="ARBA" id="ARBA00006459"/>
    </source>
</evidence>
<dbReference type="InParanoid" id="B7PFV2"/>
<dbReference type="AlphaFoldDB" id="B7PFV2"/>
<dbReference type="PaxDb" id="6945-B7PFV2"/>
<evidence type="ECO:0000313" key="12">
    <source>
        <dbReference type="Proteomes" id="UP000001555"/>
    </source>
</evidence>
<dbReference type="VEuPathDB" id="VectorBase:ISCW005086"/>
<dbReference type="Pfam" id="PF00209">
    <property type="entry name" value="SNF"/>
    <property type="match status" value="1"/>
</dbReference>
<dbReference type="EnsemblMetazoa" id="ISCW005086-RA">
    <property type="protein sequence ID" value="ISCW005086-PA"/>
    <property type="gene ID" value="ISCW005086"/>
</dbReference>
<sequence length="64" mass="7434">MLYVCLGITLYYNVILSYTLSYIYYSTFKVLPWSHCDPKWSDDDCYIRKEGVVSDAAGRPLRGL</sequence>
<evidence type="ECO:0000313" key="10">
    <source>
        <dbReference type="EMBL" id="EEC05474.1"/>
    </source>
</evidence>
<dbReference type="HOGENOM" id="CLU_2870077_0_0_1"/>
<dbReference type="Proteomes" id="UP000001555">
    <property type="component" value="Unassembled WGS sequence"/>
</dbReference>
<dbReference type="GO" id="GO:0015293">
    <property type="term" value="F:symporter activity"/>
    <property type="evidence" value="ECO:0007669"/>
    <property type="project" value="UniProtKB-KW"/>
</dbReference>
<evidence type="ECO:0000256" key="8">
    <source>
        <dbReference type="PIRSR" id="PIRSR600175-2"/>
    </source>
</evidence>
<keyword evidence="3" id="KW-0813">Transport</keyword>
<evidence type="ECO:0000256" key="7">
    <source>
        <dbReference type="ARBA" id="ARBA00023136"/>
    </source>
</evidence>
<dbReference type="EMBL" id="DS704121">
    <property type="protein sequence ID" value="EEC05474.1"/>
    <property type="molecule type" value="Genomic_DNA"/>
</dbReference>
<keyword evidence="7 9" id="KW-0472">Membrane</keyword>
<comment type="similarity">
    <text evidence="2">Belongs to the sodium:neurotransmitter symporter (SNF) (TC 2.A.22) family.</text>
</comment>
<proteinExistence type="inferred from homology"/>
<dbReference type="VEuPathDB" id="VectorBase:ISCI005086"/>
<keyword evidence="4 9" id="KW-0812">Transmembrane</keyword>
<evidence type="ECO:0000256" key="9">
    <source>
        <dbReference type="SAM" id="Phobius"/>
    </source>
</evidence>
<dbReference type="GO" id="GO:0016020">
    <property type="term" value="C:membrane"/>
    <property type="evidence" value="ECO:0007669"/>
    <property type="project" value="UniProtKB-SubCell"/>
</dbReference>
<comment type="subcellular location">
    <subcellularLocation>
        <location evidence="1">Membrane</location>
        <topology evidence="1">Multi-pass membrane protein</topology>
    </subcellularLocation>
</comment>
<reference evidence="10 12" key="1">
    <citation type="submission" date="2008-03" db="EMBL/GenBank/DDBJ databases">
        <title>Annotation of Ixodes scapularis.</title>
        <authorList>
            <consortium name="Ixodes scapularis Genome Project Consortium"/>
            <person name="Caler E."/>
            <person name="Hannick L.I."/>
            <person name="Bidwell S."/>
            <person name="Joardar V."/>
            <person name="Thiagarajan M."/>
            <person name="Amedeo P."/>
            <person name="Galinsky K.J."/>
            <person name="Schobel S."/>
            <person name="Inman J."/>
            <person name="Hostetler J."/>
            <person name="Miller J."/>
            <person name="Hammond M."/>
            <person name="Megy K."/>
            <person name="Lawson D."/>
            <person name="Kodira C."/>
            <person name="Sutton G."/>
            <person name="Meyer J."/>
            <person name="Hill C.A."/>
            <person name="Birren B."/>
            <person name="Nene V."/>
            <person name="Collins F."/>
            <person name="Alarcon-Chaidez F."/>
            <person name="Wikel S."/>
            <person name="Strausberg R."/>
        </authorList>
    </citation>
    <scope>NUCLEOTIDE SEQUENCE [LARGE SCALE GENOMIC DNA]</scope>
    <source>
        <strain evidence="12">Wikel</strain>
        <strain evidence="10">Wikel colony</strain>
    </source>
</reference>
<keyword evidence="5" id="KW-0769">Symport</keyword>
<keyword evidence="12" id="KW-1185">Reference proteome</keyword>
<dbReference type="InterPro" id="IPR000175">
    <property type="entry name" value="Na/ntran_symport"/>
</dbReference>
<evidence type="ECO:0000256" key="6">
    <source>
        <dbReference type="ARBA" id="ARBA00022989"/>
    </source>
</evidence>
<keyword evidence="8" id="KW-1015">Disulfide bond</keyword>
<feature type="transmembrane region" description="Helical" evidence="9">
    <location>
        <begin position="6"/>
        <end position="25"/>
    </location>
</feature>
<name>B7PFV2_IXOSC</name>
<dbReference type="EMBL" id="ABJB010246239">
    <property type="status" value="NOT_ANNOTATED_CDS"/>
    <property type="molecule type" value="Genomic_DNA"/>
</dbReference>
<organism>
    <name type="scientific">Ixodes scapularis</name>
    <name type="common">Black-legged tick</name>
    <name type="synonym">Deer tick</name>
    <dbReference type="NCBI Taxonomy" id="6945"/>
    <lineage>
        <taxon>Eukaryota</taxon>
        <taxon>Metazoa</taxon>
        <taxon>Ecdysozoa</taxon>
        <taxon>Arthropoda</taxon>
        <taxon>Chelicerata</taxon>
        <taxon>Arachnida</taxon>
        <taxon>Acari</taxon>
        <taxon>Parasitiformes</taxon>
        <taxon>Ixodida</taxon>
        <taxon>Ixodoidea</taxon>
        <taxon>Ixodidae</taxon>
        <taxon>Ixodinae</taxon>
        <taxon>Ixodes</taxon>
    </lineage>
</organism>
<accession>B7PFV2</accession>
<gene>
    <name evidence="10" type="ORF">IscW_ISCW005086</name>
</gene>
<feature type="disulfide bond" evidence="8">
    <location>
        <begin position="36"/>
        <end position="45"/>
    </location>
</feature>
<evidence type="ECO:0000256" key="5">
    <source>
        <dbReference type="ARBA" id="ARBA00022847"/>
    </source>
</evidence>
<dbReference type="InterPro" id="IPR037272">
    <property type="entry name" value="SNS_sf"/>
</dbReference>
<evidence type="ECO:0000256" key="1">
    <source>
        <dbReference type="ARBA" id="ARBA00004141"/>
    </source>
</evidence>
<evidence type="ECO:0000256" key="3">
    <source>
        <dbReference type="ARBA" id="ARBA00022448"/>
    </source>
</evidence>